<comment type="function">
    <text evidence="9">The M ring may be actively involved in energy transduction.</text>
</comment>
<dbReference type="GO" id="GO:0009431">
    <property type="term" value="C:bacterial-type flagellum basal body, MS ring"/>
    <property type="evidence" value="ECO:0007669"/>
    <property type="project" value="InterPro"/>
</dbReference>
<evidence type="ECO:0000256" key="1">
    <source>
        <dbReference type="ARBA" id="ARBA00004117"/>
    </source>
</evidence>
<dbReference type="PRINTS" id="PR01009">
    <property type="entry name" value="FLGMRINGFLIF"/>
</dbReference>
<evidence type="ECO:0000256" key="7">
    <source>
        <dbReference type="ARBA" id="ARBA00023136"/>
    </source>
</evidence>
<keyword evidence="15" id="KW-1185">Reference proteome</keyword>
<accession>A0A1G9ZGU8</accession>
<dbReference type="Proteomes" id="UP000199182">
    <property type="component" value="Unassembled WGS sequence"/>
</dbReference>
<dbReference type="GO" id="GO:0003774">
    <property type="term" value="F:cytoskeletal motor activity"/>
    <property type="evidence" value="ECO:0007669"/>
    <property type="project" value="InterPro"/>
</dbReference>
<keyword evidence="14" id="KW-0969">Cilium</keyword>
<keyword evidence="5 11" id="KW-0812">Transmembrane</keyword>
<dbReference type="Pfam" id="PF08345">
    <property type="entry name" value="YscJ_FliF_C"/>
    <property type="match status" value="1"/>
</dbReference>
<evidence type="ECO:0000256" key="4">
    <source>
        <dbReference type="ARBA" id="ARBA00022475"/>
    </source>
</evidence>
<evidence type="ECO:0000259" key="13">
    <source>
        <dbReference type="Pfam" id="PF08345"/>
    </source>
</evidence>
<feature type="domain" description="Flagellar M-ring N-terminal" evidence="12">
    <location>
        <begin position="48"/>
        <end position="221"/>
    </location>
</feature>
<dbReference type="EMBL" id="FNID01000013">
    <property type="protein sequence ID" value="SDN20474.1"/>
    <property type="molecule type" value="Genomic_DNA"/>
</dbReference>
<evidence type="ECO:0000256" key="9">
    <source>
        <dbReference type="PIRNR" id="PIRNR004862"/>
    </source>
</evidence>
<reference evidence="14 15" key="1">
    <citation type="submission" date="2016-10" db="EMBL/GenBank/DDBJ databases">
        <authorList>
            <person name="de Groot N.N."/>
        </authorList>
    </citation>
    <scope>NUCLEOTIDE SEQUENCE [LARGE SCALE GENOMIC DNA]</scope>
    <source>
        <strain evidence="14 15">CGMCC 1.5012</strain>
    </source>
</reference>
<organism evidence="14 15">
    <name type="scientific">Acetanaerobacterium elongatum</name>
    <dbReference type="NCBI Taxonomy" id="258515"/>
    <lineage>
        <taxon>Bacteria</taxon>
        <taxon>Bacillati</taxon>
        <taxon>Bacillota</taxon>
        <taxon>Clostridia</taxon>
        <taxon>Eubacteriales</taxon>
        <taxon>Oscillospiraceae</taxon>
        <taxon>Acetanaerobacterium</taxon>
    </lineage>
</organism>
<evidence type="ECO:0000313" key="14">
    <source>
        <dbReference type="EMBL" id="SDN20474.1"/>
    </source>
</evidence>
<evidence type="ECO:0000256" key="10">
    <source>
        <dbReference type="SAM" id="MobiDB-lite"/>
    </source>
</evidence>
<dbReference type="NCBIfam" id="TIGR00206">
    <property type="entry name" value="fliF"/>
    <property type="match status" value="1"/>
</dbReference>
<dbReference type="STRING" id="258515.SAMN05192585_11357"/>
<dbReference type="RefSeq" id="WP_092639684.1">
    <property type="nucleotide sequence ID" value="NZ_FNID01000013.1"/>
</dbReference>
<keyword evidence="7 11" id="KW-0472">Membrane</keyword>
<evidence type="ECO:0000256" key="3">
    <source>
        <dbReference type="ARBA" id="ARBA00007971"/>
    </source>
</evidence>
<comment type="subcellular location">
    <subcellularLocation>
        <location evidence="1 9">Bacterial flagellum basal body</location>
    </subcellularLocation>
    <subcellularLocation>
        <location evidence="2">Cell membrane</location>
        <topology evidence="2">Multi-pass membrane protein</topology>
    </subcellularLocation>
</comment>
<dbReference type="Pfam" id="PF01514">
    <property type="entry name" value="YscJ_FliF"/>
    <property type="match status" value="1"/>
</dbReference>
<dbReference type="InterPro" id="IPR000067">
    <property type="entry name" value="FlgMring_FliF"/>
</dbReference>
<evidence type="ECO:0000256" key="2">
    <source>
        <dbReference type="ARBA" id="ARBA00004651"/>
    </source>
</evidence>
<evidence type="ECO:0000256" key="6">
    <source>
        <dbReference type="ARBA" id="ARBA00022989"/>
    </source>
</evidence>
<dbReference type="GO" id="GO:0005886">
    <property type="term" value="C:plasma membrane"/>
    <property type="evidence" value="ECO:0007669"/>
    <property type="project" value="UniProtKB-SubCell"/>
</dbReference>
<comment type="similarity">
    <text evidence="3 9">Belongs to the FliF family.</text>
</comment>
<dbReference type="InterPro" id="IPR045851">
    <property type="entry name" value="AMP-bd_C_sf"/>
</dbReference>
<dbReference type="GO" id="GO:0071973">
    <property type="term" value="P:bacterial-type flagellum-dependent cell motility"/>
    <property type="evidence" value="ECO:0007669"/>
    <property type="project" value="InterPro"/>
</dbReference>
<feature type="domain" description="Flagellar M-ring C-terminal" evidence="13">
    <location>
        <begin position="256"/>
        <end position="402"/>
    </location>
</feature>
<dbReference type="Gene3D" id="3.30.300.30">
    <property type="match status" value="1"/>
</dbReference>
<keyword evidence="14" id="KW-0966">Cell projection</keyword>
<evidence type="ECO:0000256" key="8">
    <source>
        <dbReference type="ARBA" id="ARBA00023143"/>
    </source>
</evidence>
<dbReference type="AlphaFoldDB" id="A0A1G9ZGU8"/>
<evidence type="ECO:0000256" key="11">
    <source>
        <dbReference type="SAM" id="Phobius"/>
    </source>
</evidence>
<feature type="region of interest" description="Disordered" evidence="10">
    <location>
        <begin position="297"/>
        <end position="337"/>
    </location>
</feature>
<protein>
    <recommendedName>
        <fullName evidence="9">Flagellar M-ring protein</fullName>
    </recommendedName>
</protein>
<dbReference type="OrthoDB" id="9807026at2"/>
<keyword evidence="8 9" id="KW-0975">Bacterial flagellum</keyword>
<sequence>MEEQLKKILASAKEFWNKQSKKQKIIFFSVLGGIAVLAAAITLILNIDDYVVISSGLDAAQSSEVVSMLQEMNVDVQVDNGGAIKVPKKRESEVLMKLSIAGYPKDKVNYNIFASKVGFTSTQFEQNQYLRFQTEENIRSSIKTIPGVKDASVNIAPADNNDYVLTEEKVDTKASAKVDMYPGYELTSAQVKGIESLIANSVTGLKVENVSVLDNNGKLLTANDEESGETNKLKLSYERQVEDSLKQKALEILKGPFGTNNVSVAVTAVLDYNKMISEEMSYVPSNDIGGIISHEETSSAQQTEGNQGGVAGVENNAEVPTYPNVVGSSGSNSASGSRSVDYLVSYIKTQKEKNGAERKAVTISVMINREVMTDEERTSLQSAVAMAAGVEPANVNIVNMKFQDQNVITPQLNTNMILIVGIAVLALAILLIIVITLLARNHRRKRDLMDMVAAGGAQIQDINQYFGKQSPEDQLGIQQPKPDVSVAKLEVAETKEMALKREIQSFSSDNPDIAAQLLRTWLKGDDDDGHY</sequence>
<feature type="transmembrane region" description="Helical" evidence="11">
    <location>
        <begin position="25"/>
        <end position="45"/>
    </location>
</feature>
<dbReference type="InterPro" id="IPR043427">
    <property type="entry name" value="YscJ/FliF"/>
</dbReference>
<evidence type="ECO:0000256" key="5">
    <source>
        <dbReference type="ARBA" id="ARBA00022692"/>
    </source>
</evidence>
<dbReference type="PANTHER" id="PTHR30046">
    <property type="entry name" value="FLAGELLAR M-RING PROTEIN"/>
    <property type="match status" value="1"/>
</dbReference>
<dbReference type="InterPro" id="IPR013556">
    <property type="entry name" value="Flag_M-ring_C"/>
</dbReference>
<evidence type="ECO:0000313" key="15">
    <source>
        <dbReference type="Proteomes" id="UP000199182"/>
    </source>
</evidence>
<evidence type="ECO:0000259" key="12">
    <source>
        <dbReference type="Pfam" id="PF01514"/>
    </source>
</evidence>
<gene>
    <name evidence="14" type="ORF">SAMN05192585_11357</name>
</gene>
<keyword evidence="14" id="KW-0282">Flagellum</keyword>
<feature type="transmembrane region" description="Helical" evidence="11">
    <location>
        <begin position="416"/>
        <end position="439"/>
    </location>
</feature>
<proteinExistence type="inferred from homology"/>
<dbReference type="PIRSF" id="PIRSF004862">
    <property type="entry name" value="FliF"/>
    <property type="match status" value="1"/>
</dbReference>
<dbReference type="PANTHER" id="PTHR30046:SF0">
    <property type="entry name" value="FLAGELLAR M-RING PROTEIN"/>
    <property type="match status" value="1"/>
</dbReference>
<feature type="compositionally biased region" description="Low complexity" evidence="10">
    <location>
        <begin position="325"/>
        <end position="337"/>
    </location>
</feature>
<keyword evidence="6 11" id="KW-1133">Transmembrane helix</keyword>
<keyword evidence="4" id="KW-1003">Cell membrane</keyword>
<name>A0A1G9ZGU8_9FIRM</name>
<dbReference type="InterPro" id="IPR006182">
    <property type="entry name" value="FliF_N_dom"/>
</dbReference>